<keyword evidence="4" id="KW-0804">Transcription</keyword>
<dbReference type="PANTHER" id="PTHR31190">
    <property type="entry name" value="DNA-BINDING DOMAIN"/>
    <property type="match status" value="1"/>
</dbReference>
<keyword evidence="3" id="KW-0238">DNA-binding</keyword>
<comment type="subcellular location">
    <subcellularLocation>
        <location evidence="1">Nucleus</location>
    </subcellularLocation>
</comment>
<feature type="compositionally biased region" description="Low complexity" evidence="6">
    <location>
        <begin position="138"/>
        <end position="148"/>
    </location>
</feature>
<dbReference type="Proteomes" id="UP001244341">
    <property type="component" value="Chromosome 4b"/>
</dbReference>
<dbReference type="Pfam" id="PF00847">
    <property type="entry name" value="AP2"/>
    <property type="match status" value="1"/>
</dbReference>
<evidence type="ECO:0000256" key="4">
    <source>
        <dbReference type="ARBA" id="ARBA00023163"/>
    </source>
</evidence>
<dbReference type="Gene3D" id="3.30.730.10">
    <property type="entry name" value="AP2/ERF domain"/>
    <property type="match status" value="1"/>
</dbReference>
<evidence type="ECO:0000256" key="2">
    <source>
        <dbReference type="ARBA" id="ARBA00023015"/>
    </source>
</evidence>
<dbReference type="InterPro" id="IPR044808">
    <property type="entry name" value="ERF_plant"/>
</dbReference>
<name>A0ABY8TW41_TETOB</name>
<dbReference type="SUPFAM" id="SSF54171">
    <property type="entry name" value="DNA-binding domain"/>
    <property type="match status" value="1"/>
</dbReference>
<organism evidence="8 9">
    <name type="scientific">Tetradesmus obliquus</name>
    <name type="common">Green alga</name>
    <name type="synonym">Acutodesmus obliquus</name>
    <dbReference type="NCBI Taxonomy" id="3088"/>
    <lineage>
        <taxon>Eukaryota</taxon>
        <taxon>Viridiplantae</taxon>
        <taxon>Chlorophyta</taxon>
        <taxon>core chlorophytes</taxon>
        <taxon>Chlorophyceae</taxon>
        <taxon>CS clade</taxon>
        <taxon>Sphaeropleales</taxon>
        <taxon>Scenedesmaceae</taxon>
        <taxon>Tetradesmus</taxon>
    </lineage>
</organism>
<sequence>MSEPLKLDLSGGKTIYALTQVPAAFCIGGQTLIGYPGLSIPMLPHFTGAQQASYLSSSAPQLSFMSAAGLMPAGVGPNGMATGVPIGYPAAAMPAGQTGSWPGPAAHAMMLAGSPAGSHLLGSSPSATKSSSMRRSKLSSSHGASSLSDRLKLGPGAVPGAHGAKNGAVKYRGVRQRPWGKFAAEIRDPRCGSRLWLGTFDTAEEAARAYDKAALEIRGDKAVTNFPASHYAGEDDLAAYGSRDIAAGHAGSVGNGAHNGGYASPLYGTSPAFSSVAAHQHYGSYGGMQFGVAGSSAPSGRTLNMTTRYGGRREASEETDMLLQDGEHEHGVGGAGGMEDDESGSPPMDVDDELAEMADALLLLHESGHACCWEALDGVHAGTESNRRGGRNWEFGGQVVL</sequence>
<dbReference type="EMBL" id="CP126211">
    <property type="protein sequence ID" value="WIA13346.1"/>
    <property type="molecule type" value="Genomic_DNA"/>
</dbReference>
<feature type="domain" description="AP2/ERF" evidence="7">
    <location>
        <begin position="170"/>
        <end position="227"/>
    </location>
</feature>
<evidence type="ECO:0000256" key="3">
    <source>
        <dbReference type="ARBA" id="ARBA00023125"/>
    </source>
</evidence>
<feature type="compositionally biased region" description="Polar residues" evidence="6">
    <location>
        <begin position="296"/>
        <end position="307"/>
    </location>
</feature>
<feature type="region of interest" description="Disordered" evidence="6">
    <location>
        <begin position="120"/>
        <end position="165"/>
    </location>
</feature>
<evidence type="ECO:0000256" key="1">
    <source>
        <dbReference type="ARBA" id="ARBA00004123"/>
    </source>
</evidence>
<keyword evidence="2" id="KW-0805">Transcription regulation</keyword>
<dbReference type="SMART" id="SM00380">
    <property type="entry name" value="AP2"/>
    <property type="match status" value="1"/>
</dbReference>
<dbReference type="InterPro" id="IPR016177">
    <property type="entry name" value="DNA-bd_dom_sf"/>
</dbReference>
<dbReference type="InterPro" id="IPR001471">
    <property type="entry name" value="AP2/ERF_dom"/>
</dbReference>
<evidence type="ECO:0000256" key="6">
    <source>
        <dbReference type="SAM" id="MobiDB-lite"/>
    </source>
</evidence>
<evidence type="ECO:0000259" key="7">
    <source>
        <dbReference type="PROSITE" id="PS51032"/>
    </source>
</evidence>
<evidence type="ECO:0000256" key="5">
    <source>
        <dbReference type="ARBA" id="ARBA00023242"/>
    </source>
</evidence>
<accession>A0ABY8TW41</accession>
<gene>
    <name evidence="8" type="ORF">OEZ85_006928</name>
</gene>
<evidence type="ECO:0000313" key="8">
    <source>
        <dbReference type="EMBL" id="WIA13346.1"/>
    </source>
</evidence>
<proteinExistence type="predicted"/>
<dbReference type="CDD" id="cd00018">
    <property type="entry name" value="AP2"/>
    <property type="match status" value="1"/>
</dbReference>
<reference evidence="8 9" key="1">
    <citation type="submission" date="2023-05" db="EMBL/GenBank/DDBJ databases">
        <title>A 100% complete, gapless, phased diploid assembly of the Scenedesmus obliquus UTEX 3031 genome.</title>
        <authorList>
            <person name="Biondi T.C."/>
            <person name="Hanschen E.R."/>
            <person name="Kwon T."/>
            <person name="Eng W."/>
            <person name="Kruse C.P.S."/>
            <person name="Koehler S.I."/>
            <person name="Kunde Y."/>
            <person name="Gleasner C.D."/>
            <person name="You Mak K.T."/>
            <person name="Polle J."/>
            <person name="Hovde B.T."/>
            <person name="Starkenburg S.R."/>
        </authorList>
    </citation>
    <scope>NUCLEOTIDE SEQUENCE [LARGE SCALE GENOMIC DNA]</scope>
    <source>
        <strain evidence="8 9">DOE0152z</strain>
    </source>
</reference>
<dbReference type="PROSITE" id="PS51032">
    <property type="entry name" value="AP2_ERF"/>
    <property type="match status" value="1"/>
</dbReference>
<dbReference type="PRINTS" id="PR00367">
    <property type="entry name" value="ETHRSPELEMNT"/>
</dbReference>
<feature type="region of interest" description="Disordered" evidence="6">
    <location>
        <begin position="296"/>
        <end position="318"/>
    </location>
</feature>
<keyword evidence="5" id="KW-0539">Nucleus</keyword>
<protein>
    <recommendedName>
        <fullName evidence="7">AP2/ERF domain-containing protein</fullName>
    </recommendedName>
</protein>
<evidence type="ECO:0000313" key="9">
    <source>
        <dbReference type="Proteomes" id="UP001244341"/>
    </source>
</evidence>
<dbReference type="InterPro" id="IPR036955">
    <property type="entry name" value="AP2/ERF_dom_sf"/>
</dbReference>
<keyword evidence="9" id="KW-1185">Reference proteome</keyword>
<dbReference type="PANTHER" id="PTHR31190:SF374">
    <property type="entry name" value="AP2_ERF DOMAIN-CONTAINING PROTEIN"/>
    <property type="match status" value="1"/>
</dbReference>